<feature type="repeat" description="TPR" evidence="3">
    <location>
        <begin position="866"/>
        <end position="899"/>
    </location>
</feature>
<evidence type="ECO:0000313" key="6">
    <source>
        <dbReference type="Proteomes" id="UP000225706"/>
    </source>
</evidence>
<evidence type="ECO:0000313" key="5">
    <source>
        <dbReference type="EMBL" id="PFX12363.1"/>
    </source>
</evidence>
<dbReference type="PRINTS" id="PR00381">
    <property type="entry name" value="KINESINLIGHT"/>
</dbReference>
<dbReference type="PANTHER" id="PTHR45641">
    <property type="entry name" value="TETRATRICOPEPTIDE REPEAT PROTEIN (AFU_ORTHOLOGUE AFUA_6G03870)"/>
    <property type="match status" value="1"/>
</dbReference>
<gene>
    <name evidence="5" type="primary">nphp3</name>
    <name evidence="5" type="ORF">AWC38_SpisGene23698</name>
</gene>
<dbReference type="STRING" id="50429.A0A2B4R6D3"/>
<feature type="repeat" description="TPR" evidence="3">
    <location>
        <begin position="1244"/>
        <end position="1277"/>
    </location>
</feature>
<dbReference type="InterPro" id="IPR019734">
    <property type="entry name" value="TPR_rpt"/>
</dbReference>
<keyword evidence="1" id="KW-0677">Repeat</keyword>
<feature type="repeat" description="TPR" evidence="3">
    <location>
        <begin position="1160"/>
        <end position="1193"/>
    </location>
</feature>
<dbReference type="Gene3D" id="3.40.50.300">
    <property type="entry name" value="P-loop containing nucleotide triphosphate hydrolases"/>
    <property type="match status" value="1"/>
</dbReference>
<feature type="repeat" description="TPR" evidence="3">
    <location>
        <begin position="1076"/>
        <end position="1109"/>
    </location>
</feature>
<feature type="repeat" description="TPR" evidence="3">
    <location>
        <begin position="824"/>
        <end position="857"/>
    </location>
</feature>
<comment type="caution">
    <text evidence="5">The sequence shown here is derived from an EMBL/GenBank/DDBJ whole genome shotgun (WGS) entry which is preliminary data.</text>
</comment>
<dbReference type="SMART" id="SM00028">
    <property type="entry name" value="TPR"/>
    <property type="match status" value="13"/>
</dbReference>
<keyword evidence="2 3" id="KW-0802">TPR repeat</keyword>
<dbReference type="Pfam" id="PF13424">
    <property type="entry name" value="TPR_12"/>
    <property type="match status" value="5"/>
</dbReference>
<feature type="repeat" description="TPR" evidence="3">
    <location>
        <begin position="950"/>
        <end position="983"/>
    </location>
</feature>
<proteinExistence type="predicted"/>
<feature type="repeat" description="TPR" evidence="3">
    <location>
        <begin position="1034"/>
        <end position="1067"/>
    </location>
</feature>
<dbReference type="SUPFAM" id="SSF52540">
    <property type="entry name" value="P-loop containing nucleoside triphosphate hydrolases"/>
    <property type="match status" value="1"/>
</dbReference>
<dbReference type="Proteomes" id="UP000225706">
    <property type="component" value="Unassembled WGS sequence"/>
</dbReference>
<evidence type="ECO:0000256" key="2">
    <source>
        <dbReference type="ARBA" id="ARBA00022803"/>
    </source>
</evidence>
<dbReference type="Pfam" id="PF13181">
    <property type="entry name" value="TPR_8"/>
    <property type="match status" value="1"/>
</dbReference>
<dbReference type="Pfam" id="PF13374">
    <property type="entry name" value="TPR_10"/>
    <property type="match status" value="1"/>
</dbReference>
<dbReference type="OrthoDB" id="5962828at2759"/>
<feature type="repeat" description="TPR" evidence="3">
    <location>
        <begin position="1202"/>
        <end position="1235"/>
    </location>
</feature>
<protein>
    <submittedName>
        <fullName evidence="5">Nephrocystin-3</fullName>
    </submittedName>
</protein>
<accession>A0A2B4R6D3</accession>
<feature type="repeat" description="TPR" evidence="3">
    <location>
        <begin position="908"/>
        <end position="941"/>
    </location>
</feature>
<dbReference type="PANTHER" id="PTHR45641:SF19">
    <property type="entry name" value="NEPHROCYSTIN-3"/>
    <property type="match status" value="1"/>
</dbReference>
<dbReference type="EMBL" id="LSMT01001417">
    <property type="protein sequence ID" value="PFX12363.1"/>
    <property type="molecule type" value="Genomic_DNA"/>
</dbReference>
<evidence type="ECO:0000256" key="1">
    <source>
        <dbReference type="ARBA" id="ARBA00022737"/>
    </source>
</evidence>
<feature type="repeat" description="TPR" evidence="3">
    <location>
        <begin position="1118"/>
        <end position="1151"/>
    </location>
</feature>
<name>A0A2B4R6D3_STYPI</name>
<dbReference type="SUPFAM" id="SSF48452">
    <property type="entry name" value="TPR-like"/>
    <property type="match status" value="2"/>
</dbReference>
<evidence type="ECO:0000256" key="4">
    <source>
        <dbReference type="SAM" id="MobiDB-lite"/>
    </source>
</evidence>
<dbReference type="InterPro" id="IPR011990">
    <property type="entry name" value="TPR-like_helical_dom_sf"/>
</dbReference>
<reference evidence="6" key="1">
    <citation type="journal article" date="2017" name="bioRxiv">
        <title>Comparative analysis of the genomes of Stylophora pistillata and Acropora digitifera provides evidence for extensive differences between species of corals.</title>
        <authorList>
            <person name="Voolstra C.R."/>
            <person name="Li Y."/>
            <person name="Liew Y.J."/>
            <person name="Baumgarten S."/>
            <person name="Zoccola D."/>
            <person name="Flot J.-F."/>
            <person name="Tambutte S."/>
            <person name="Allemand D."/>
            <person name="Aranda M."/>
        </authorList>
    </citation>
    <scope>NUCLEOTIDE SEQUENCE [LARGE SCALE GENOMIC DNA]</scope>
</reference>
<sequence>MPERLRPFGTSLVRQCPQGLFYPNLKSTHSPWVSEDVMRTNFSVNKYILKFHLREKQRRICYIVTDVLTEGLRTIFKQEWDNRYKATLGEWNDKSKNGMDFWNGESPRNRSRNANLLTTMTSGDRAEWDCTMLFYAILYSNCISGLSPTVKSNVDDLRIFRNEEFAHMPRGHLSSGDFQNAISKVNTAFHALGLATIKIREIQTQTSFPTEELRNVLKKVDSLQQEVTEKETKIQEKDKELHEKRSKLDEKDKELREKNKELQEKDKELQEKGKKLVEKETKLEEKENQRQTLEEQLQTDVLPFCILSPKPTHDVFPRRSEVDKITQHLIELRDGNNDSLSTLYLSGNPGSGKSQLARLVAKRFFGESEETSAAISFVMTLTAESSEALLESYISFARHCKCPEYAVTNIHSSKDLSIDKKIASLKAQISAKIGLYTSWLLVVDNVTSLSHVYNYLPGPGNQQWMGGQLLITTQDTESIPLESSSIQHISVSKGMLPDDASSLLRLLSGVIDDEMEKEIAHCLDYQPLTLASAAIYVRQVRESKIASNFGWTDYLKKIEKGQQYIVENILAKTNLSYPKTMTTVTTLALEKAMSSDRVIDHLFTFLTLCAPQPILKDIVVDYIMEVEKELDGEDEIGVKISRCPMLLFDEEESGVYIRVHRVIHYVVNSVIKKSAKDKQVKSLLRAASSFSRFKEQDSLVIGTKIVPHLVKVITVAEHLFSEEGLSQVAQIDIFTLQDYSNVFTTLGIMCREHSQYSAAETYFRAVLAIVKLRNPSDELRKIDIYTHLGLVHRQMGDLKQAKDFHERALNVRLEKLGPEHVAIAMSFNNLGLVHWQLGDLRQAKDCHERALDVRLKKLGPEHVDVAKSYNNLGIVHEQLGDLKQAKDCHERSLDVKLKKLGPEHVNVANSYDNLGLVHRKLGDLKQAKYFLERALDVRLKKLGPEHVDIAMSYNNLGLVHWQLSDLKQAKDCHERALDVRLKKLGPEHVHVANSHNNLGIVHEQLGNLKQAKDCHERSLDVKLKKLGPEHVDVANSYDNLGLVHRQLGDLQQAKDFLERALDVRLKKLGPEHVDIAMSYNNLGIVHEQLGDLKQAKDCHERSLDIKLKKLGPEHVDVANSYDNLGLVHRQLGDLKQAKDFHEQALHVRLKKLGPEHVDIAMSYNNLGLVHWQLGDLKQAKECHERALDVRLNKLGPEHVHVANSHNNLGIVHEQLGDLKQAKDCHERSLDIKLKKLGPERVDVASSYDNLGLVHRQLGDLKQAKDFHERALSDRLKKIGPEHVDIRMS</sequence>
<feature type="region of interest" description="Disordered" evidence="4">
    <location>
        <begin position="231"/>
        <end position="273"/>
    </location>
</feature>
<evidence type="ECO:0000256" key="3">
    <source>
        <dbReference type="PROSITE-ProRule" id="PRU00339"/>
    </source>
</evidence>
<feature type="repeat" description="TPR" evidence="3">
    <location>
        <begin position="782"/>
        <end position="815"/>
    </location>
</feature>
<dbReference type="Gene3D" id="1.25.40.10">
    <property type="entry name" value="Tetratricopeptide repeat domain"/>
    <property type="match status" value="4"/>
</dbReference>
<organism evidence="5 6">
    <name type="scientific">Stylophora pistillata</name>
    <name type="common">Smooth cauliflower coral</name>
    <dbReference type="NCBI Taxonomy" id="50429"/>
    <lineage>
        <taxon>Eukaryota</taxon>
        <taxon>Metazoa</taxon>
        <taxon>Cnidaria</taxon>
        <taxon>Anthozoa</taxon>
        <taxon>Hexacorallia</taxon>
        <taxon>Scleractinia</taxon>
        <taxon>Astrocoeniina</taxon>
        <taxon>Pocilloporidae</taxon>
        <taxon>Stylophora</taxon>
    </lineage>
</organism>
<dbReference type="PROSITE" id="PS50005">
    <property type="entry name" value="TPR"/>
    <property type="match status" value="11"/>
</dbReference>
<dbReference type="InterPro" id="IPR027417">
    <property type="entry name" value="P-loop_NTPase"/>
</dbReference>
<keyword evidence="6" id="KW-1185">Reference proteome</keyword>